<sequence>MGLGALLIWVACFSGGFLWIIVYHTKKRRVDAEPVFLMLKLCAQLASRWDTQHWTFMSRLCPRLVRCNLIEFGYGEPSASVDAFGESPAEIEMGMEMLSRVVYLEVLRIGSDGKGNDGLDGTHACMHDRYST</sequence>
<name>A0ABR4C1F8_9HELO</name>
<protein>
    <submittedName>
        <fullName evidence="2">Uncharacterized protein</fullName>
    </submittedName>
</protein>
<keyword evidence="1" id="KW-0812">Transmembrane</keyword>
<proteinExistence type="predicted"/>
<comment type="caution">
    <text evidence="2">The sequence shown here is derived from an EMBL/GenBank/DDBJ whole genome shotgun (WGS) entry which is preliminary data.</text>
</comment>
<keyword evidence="3" id="KW-1185">Reference proteome</keyword>
<dbReference type="EMBL" id="JAZHXI010000015">
    <property type="protein sequence ID" value="KAL2063537.1"/>
    <property type="molecule type" value="Genomic_DNA"/>
</dbReference>
<dbReference type="Proteomes" id="UP001595075">
    <property type="component" value="Unassembled WGS sequence"/>
</dbReference>
<evidence type="ECO:0000256" key="1">
    <source>
        <dbReference type="SAM" id="Phobius"/>
    </source>
</evidence>
<gene>
    <name evidence="2" type="ORF">VTL71DRAFT_5342</name>
</gene>
<accession>A0ABR4C1F8</accession>
<organism evidence="2 3">
    <name type="scientific">Oculimacula yallundae</name>
    <dbReference type="NCBI Taxonomy" id="86028"/>
    <lineage>
        <taxon>Eukaryota</taxon>
        <taxon>Fungi</taxon>
        <taxon>Dikarya</taxon>
        <taxon>Ascomycota</taxon>
        <taxon>Pezizomycotina</taxon>
        <taxon>Leotiomycetes</taxon>
        <taxon>Helotiales</taxon>
        <taxon>Ploettnerulaceae</taxon>
        <taxon>Oculimacula</taxon>
    </lineage>
</organism>
<evidence type="ECO:0000313" key="3">
    <source>
        <dbReference type="Proteomes" id="UP001595075"/>
    </source>
</evidence>
<feature type="transmembrane region" description="Helical" evidence="1">
    <location>
        <begin position="6"/>
        <end position="23"/>
    </location>
</feature>
<keyword evidence="1" id="KW-0472">Membrane</keyword>
<reference evidence="2 3" key="1">
    <citation type="journal article" date="2024" name="Commun. Biol.">
        <title>Comparative genomic analysis of thermophilic fungi reveals convergent evolutionary adaptations and gene losses.</title>
        <authorList>
            <person name="Steindorff A.S."/>
            <person name="Aguilar-Pontes M.V."/>
            <person name="Robinson A.J."/>
            <person name="Andreopoulos B."/>
            <person name="LaButti K."/>
            <person name="Kuo A."/>
            <person name="Mondo S."/>
            <person name="Riley R."/>
            <person name="Otillar R."/>
            <person name="Haridas S."/>
            <person name="Lipzen A."/>
            <person name="Grimwood J."/>
            <person name="Schmutz J."/>
            <person name="Clum A."/>
            <person name="Reid I.D."/>
            <person name="Moisan M.C."/>
            <person name="Butler G."/>
            <person name="Nguyen T.T.M."/>
            <person name="Dewar K."/>
            <person name="Conant G."/>
            <person name="Drula E."/>
            <person name="Henrissat B."/>
            <person name="Hansel C."/>
            <person name="Singer S."/>
            <person name="Hutchinson M.I."/>
            <person name="de Vries R.P."/>
            <person name="Natvig D.O."/>
            <person name="Powell A.J."/>
            <person name="Tsang A."/>
            <person name="Grigoriev I.V."/>
        </authorList>
    </citation>
    <scope>NUCLEOTIDE SEQUENCE [LARGE SCALE GENOMIC DNA]</scope>
    <source>
        <strain evidence="2 3">CBS 494.80</strain>
    </source>
</reference>
<keyword evidence="1" id="KW-1133">Transmembrane helix</keyword>
<evidence type="ECO:0000313" key="2">
    <source>
        <dbReference type="EMBL" id="KAL2063537.1"/>
    </source>
</evidence>